<gene>
    <name evidence="3" type="ORF">COV74_03605</name>
</gene>
<dbReference type="Proteomes" id="UP000230859">
    <property type="component" value="Unassembled WGS sequence"/>
</dbReference>
<name>A0A2H0LQL6_9BACT</name>
<dbReference type="InterPro" id="IPR035901">
    <property type="entry name" value="GIY-YIG_endonuc_sf"/>
</dbReference>
<dbReference type="PANTHER" id="PTHR34477">
    <property type="entry name" value="UPF0213 PROTEIN YHBQ"/>
    <property type="match status" value="1"/>
</dbReference>
<evidence type="ECO:0000313" key="3">
    <source>
        <dbReference type="EMBL" id="PIQ86733.1"/>
    </source>
</evidence>
<organism evidence="3 4">
    <name type="scientific">Candidatus Abzuiibacterium crystallinum</name>
    <dbReference type="NCBI Taxonomy" id="1974748"/>
    <lineage>
        <taxon>Bacteria</taxon>
        <taxon>Pseudomonadati</taxon>
        <taxon>Candidatus Omnitrophota</taxon>
        <taxon>Candidatus Abzuiibacterium</taxon>
    </lineage>
</organism>
<dbReference type="InterPro" id="IPR050190">
    <property type="entry name" value="UPF0213_domain"/>
</dbReference>
<comment type="similarity">
    <text evidence="1">Belongs to the UPF0213 family.</text>
</comment>
<comment type="caution">
    <text evidence="3">The sequence shown here is derived from an EMBL/GenBank/DDBJ whole genome shotgun (WGS) entry which is preliminary data.</text>
</comment>
<protein>
    <recommendedName>
        <fullName evidence="2">GIY-YIG domain-containing protein</fullName>
    </recommendedName>
</protein>
<evidence type="ECO:0000313" key="4">
    <source>
        <dbReference type="Proteomes" id="UP000230859"/>
    </source>
</evidence>
<dbReference type="Gene3D" id="3.40.1440.10">
    <property type="entry name" value="GIY-YIG endonuclease"/>
    <property type="match status" value="1"/>
</dbReference>
<dbReference type="PANTHER" id="PTHR34477:SF1">
    <property type="entry name" value="UPF0213 PROTEIN YHBQ"/>
    <property type="match status" value="1"/>
</dbReference>
<feature type="domain" description="GIY-YIG" evidence="2">
    <location>
        <begin position="1"/>
        <end position="74"/>
    </location>
</feature>
<dbReference type="AlphaFoldDB" id="A0A2H0LQL6"/>
<dbReference type="EMBL" id="PCVY01000035">
    <property type="protein sequence ID" value="PIQ86733.1"/>
    <property type="molecule type" value="Genomic_DNA"/>
</dbReference>
<reference evidence="3 4" key="1">
    <citation type="submission" date="2017-09" db="EMBL/GenBank/DDBJ databases">
        <title>Depth-based differentiation of microbial function through sediment-hosted aquifers and enrichment of novel symbionts in the deep terrestrial subsurface.</title>
        <authorList>
            <person name="Probst A.J."/>
            <person name="Ladd B."/>
            <person name="Jarett J.K."/>
            <person name="Geller-Mcgrath D.E."/>
            <person name="Sieber C.M."/>
            <person name="Emerson J.B."/>
            <person name="Anantharaman K."/>
            <person name="Thomas B.C."/>
            <person name="Malmstrom R."/>
            <person name="Stieglmeier M."/>
            <person name="Klingl A."/>
            <person name="Woyke T."/>
            <person name="Ryan C.M."/>
            <person name="Banfield J.F."/>
        </authorList>
    </citation>
    <scope>NUCLEOTIDE SEQUENCE [LARGE SCALE GENOMIC DNA]</scope>
    <source>
        <strain evidence="3">CG11_big_fil_rev_8_21_14_0_20_45_26</strain>
    </source>
</reference>
<evidence type="ECO:0000256" key="1">
    <source>
        <dbReference type="ARBA" id="ARBA00007435"/>
    </source>
</evidence>
<dbReference type="InterPro" id="IPR000305">
    <property type="entry name" value="GIY-YIG_endonuc"/>
</dbReference>
<dbReference type="CDD" id="cd10456">
    <property type="entry name" value="GIY-YIG_UPF0213"/>
    <property type="match status" value="1"/>
</dbReference>
<accession>A0A2H0LQL6</accession>
<dbReference type="PROSITE" id="PS50164">
    <property type="entry name" value="GIY_YIG"/>
    <property type="match status" value="1"/>
</dbReference>
<dbReference type="Pfam" id="PF01541">
    <property type="entry name" value="GIY-YIG"/>
    <property type="match status" value="1"/>
</dbReference>
<proteinExistence type="inferred from homology"/>
<evidence type="ECO:0000259" key="2">
    <source>
        <dbReference type="PROSITE" id="PS50164"/>
    </source>
</evidence>
<dbReference type="SUPFAM" id="SSF82771">
    <property type="entry name" value="GIY-YIG endonuclease"/>
    <property type="match status" value="1"/>
</dbReference>
<sequence>MWFLYILKCDDGSLYTGITQDLKRRFAEHQAGIPHYTSYQNPVEIIYTEAFQTKSLARKRELQIKGWTRAKKIALANRNIELLKCL</sequence>